<name>A0ABU8J459_9BURK</name>
<evidence type="ECO:0000313" key="1">
    <source>
        <dbReference type="EMBL" id="MEI6002450.1"/>
    </source>
</evidence>
<evidence type="ECO:0000313" key="2">
    <source>
        <dbReference type="Proteomes" id="UP001386437"/>
    </source>
</evidence>
<evidence type="ECO:0008006" key="3">
    <source>
        <dbReference type="Google" id="ProtNLM"/>
    </source>
</evidence>
<reference evidence="1 2" key="1">
    <citation type="journal article" date="2022" name="Arch. Microbiol.">
        <title>Paraburkholderia bengalensis sp. nov. isolated from roots of Oryza sativa, IR64.</title>
        <authorList>
            <person name="Nag P."/>
            <person name="Mondal N."/>
            <person name="Sarkar J."/>
            <person name="Das S."/>
        </authorList>
    </citation>
    <scope>NUCLEOTIDE SEQUENCE [LARGE SCALE GENOMIC DNA]</scope>
    <source>
        <strain evidence="1 2">IR64_4_BI</strain>
    </source>
</reference>
<keyword evidence="2" id="KW-1185">Reference proteome</keyword>
<protein>
    <recommendedName>
        <fullName evidence="3">WGR domain-containing protein</fullName>
    </recommendedName>
</protein>
<proteinExistence type="predicted"/>
<sequence length="79" mass="8824">MPDTTMIRYRGYRLLPLAAYESGEYVAMFIVQSPDGRERASTELGSFRNPEVARRFALERGMAEVDSVMCRSGSGAVRS</sequence>
<accession>A0ABU8J459</accession>
<organism evidence="1 2">
    <name type="scientific">Paraburkholderia bengalensis</name>
    <dbReference type="NCBI Taxonomy" id="2747562"/>
    <lineage>
        <taxon>Bacteria</taxon>
        <taxon>Pseudomonadati</taxon>
        <taxon>Pseudomonadota</taxon>
        <taxon>Betaproteobacteria</taxon>
        <taxon>Burkholderiales</taxon>
        <taxon>Burkholderiaceae</taxon>
        <taxon>Paraburkholderia</taxon>
    </lineage>
</organism>
<dbReference type="EMBL" id="JACFYJ010000112">
    <property type="protein sequence ID" value="MEI6002450.1"/>
    <property type="molecule type" value="Genomic_DNA"/>
</dbReference>
<dbReference type="RefSeq" id="WP_336602077.1">
    <property type="nucleotide sequence ID" value="NZ_JACFYJ010000112.1"/>
</dbReference>
<dbReference type="Proteomes" id="UP001386437">
    <property type="component" value="Unassembled WGS sequence"/>
</dbReference>
<comment type="caution">
    <text evidence="1">The sequence shown here is derived from an EMBL/GenBank/DDBJ whole genome shotgun (WGS) entry which is preliminary data.</text>
</comment>
<gene>
    <name evidence="1" type="ORF">H3V53_36625</name>
</gene>